<organism evidence="5 6">
    <name type="scientific">Candidatus Nitrobium versatile</name>
    <dbReference type="NCBI Taxonomy" id="2884831"/>
    <lineage>
        <taxon>Bacteria</taxon>
        <taxon>Pseudomonadati</taxon>
        <taxon>Nitrospirota</taxon>
        <taxon>Nitrospiria</taxon>
        <taxon>Nitrospirales</taxon>
        <taxon>Nitrospiraceae</taxon>
        <taxon>Candidatus Nitrobium</taxon>
    </lineage>
</organism>
<evidence type="ECO:0000256" key="2">
    <source>
        <dbReference type="ARBA" id="ARBA00022741"/>
    </source>
</evidence>
<evidence type="ECO:0000256" key="3">
    <source>
        <dbReference type="ARBA" id="ARBA00022840"/>
    </source>
</evidence>
<dbReference type="CDD" id="cd01129">
    <property type="entry name" value="PulE-GspE-like"/>
    <property type="match status" value="1"/>
</dbReference>
<dbReference type="PROSITE" id="PS00662">
    <property type="entry name" value="T2SP_E"/>
    <property type="match status" value="1"/>
</dbReference>
<dbReference type="GO" id="GO:0005886">
    <property type="term" value="C:plasma membrane"/>
    <property type="evidence" value="ECO:0007669"/>
    <property type="project" value="TreeGrafter"/>
</dbReference>
<dbReference type="Gene3D" id="3.30.450.90">
    <property type="match status" value="1"/>
</dbReference>
<evidence type="ECO:0000313" key="6">
    <source>
        <dbReference type="Proteomes" id="UP000705867"/>
    </source>
</evidence>
<dbReference type="InterPro" id="IPR037257">
    <property type="entry name" value="T2SS_E_N_sf"/>
</dbReference>
<sequence length="548" mass="60888">MATIRIGDLLKAKGLINDRQLRIALTHQRITGDLLGDAFIKLGFVSAKEMAQILAEQSGIEYIDLGEFPISDEALRTVSKDIAEKTGFIPLAVENGRLTIGVTNPSNILAVDTATRLTKQQPHVFMVDTSNFNDTMERSYFFLENPIQKRIDTVISEIRETAFASGSNVTLLTDLLMMDGIRKNATDIHITPTLDIVHVFYRIDGVLQYGHGLPKAAHNGVASRLKILSQLDIAEQRLPQDGSFTFTFLSKKYDVRISTVPSIYGENIVMRVLAGTGDLPRIERLGFDPENTKKIKNLFQKPYGIILITGPTGSGKTTTLYAALREVDLLERNVITVEDPVEYKVNFIKQTQVNEKAGYDFALASRNFMRQDPDVMLLGEIRDEETAKIAVRASITGHLVISTLHTNDAVTAIPRLMDLNVDRFLMSSSLLAVMAQRLVRRICFYCKKEYVLEEAEAAIFRSYGFELPKAFRGAGCPRCNGTGYSGRTVIGEIMIVDDEIRELIYAAASINAIKETAIRKGMRPLKEDAVRKAAEGVTTMEEVLRVAG</sequence>
<dbReference type="InterPro" id="IPR003593">
    <property type="entry name" value="AAA+_ATPase"/>
</dbReference>
<dbReference type="AlphaFoldDB" id="A0A953M1N8"/>
<dbReference type="PANTHER" id="PTHR30258:SF1">
    <property type="entry name" value="PROTEIN TRANSPORT PROTEIN HOFB HOMOLOG"/>
    <property type="match status" value="1"/>
</dbReference>
<dbReference type="Pfam" id="PF00437">
    <property type="entry name" value="T2SSE"/>
    <property type="match status" value="1"/>
</dbReference>
<evidence type="ECO:0000313" key="5">
    <source>
        <dbReference type="EMBL" id="MBZ0155958.1"/>
    </source>
</evidence>
<dbReference type="FunFam" id="3.40.50.300:FF:000398">
    <property type="entry name" value="Type IV pilus assembly ATPase PilB"/>
    <property type="match status" value="1"/>
</dbReference>
<dbReference type="Proteomes" id="UP000705867">
    <property type="component" value="Unassembled WGS sequence"/>
</dbReference>
<protein>
    <submittedName>
        <fullName evidence="5">GspE/PulE family protein</fullName>
    </submittedName>
</protein>
<keyword evidence="3" id="KW-0067">ATP-binding</keyword>
<dbReference type="GO" id="GO:0005524">
    <property type="term" value="F:ATP binding"/>
    <property type="evidence" value="ECO:0007669"/>
    <property type="project" value="UniProtKB-KW"/>
</dbReference>
<comment type="caution">
    <text evidence="5">The sequence shown here is derived from an EMBL/GenBank/DDBJ whole genome shotgun (WGS) entry which is preliminary data.</text>
</comment>
<gene>
    <name evidence="5" type="ORF">K8I29_07050</name>
</gene>
<reference evidence="5" key="1">
    <citation type="journal article" date="2021" name="bioRxiv">
        <title>Unraveling nitrogen, sulfur and carbon metabolic pathways and microbial community transcriptional responses to substrate deprivation and toxicity stresses in a bioreactor mimicking anoxic brackish coastal sediment conditions.</title>
        <authorList>
            <person name="Martins P.D."/>
            <person name="Echeveste M.J."/>
            <person name="Arshad A."/>
            <person name="Kurth J."/>
            <person name="Ouboter H."/>
            <person name="Jetten M.S.M."/>
            <person name="Welte C.U."/>
        </authorList>
    </citation>
    <scope>NUCLEOTIDE SEQUENCE</scope>
    <source>
        <strain evidence="5">MAG_39</strain>
    </source>
</reference>
<comment type="similarity">
    <text evidence="1">Belongs to the GSP E family.</text>
</comment>
<evidence type="ECO:0000259" key="4">
    <source>
        <dbReference type="PROSITE" id="PS00662"/>
    </source>
</evidence>
<keyword evidence="2" id="KW-0547">Nucleotide-binding</keyword>
<dbReference type="InterPro" id="IPR001482">
    <property type="entry name" value="T2SS/T4SS_dom"/>
</dbReference>
<reference evidence="5" key="2">
    <citation type="submission" date="2021-08" db="EMBL/GenBank/DDBJ databases">
        <authorList>
            <person name="Dalcin Martins P."/>
        </authorList>
    </citation>
    <scope>NUCLEOTIDE SEQUENCE</scope>
    <source>
        <strain evidence="5">MAG_39</strain>
    </source>
</reference>
<dbReference type="Pfam" id="PF05157">
    <property type="entry name" value="MshEN"/>
    <property type="match status" value="1"/>
</dbReference>
<dbReference type="EMBL" id="JAIOIV010000058">
    <property type="protein sequence ID" value="MBZ0155958.1"/>
    <property type="molecule type" value="Genomic_DNA"/>
</dbReference>
<dbReference type="SUPFAM" id="SSF52540">
    <property type="entry name" value="P-loop containing nucleoside triphosphate hydrolases"/>
    <property type="match status" value="1"/>
</dbReference>
<proteinExistence type="inferred from homology"/>
<dbReference type="Gene3D" id="3.40.50.300">
    <property type="entry name" value="P-loop containing nucleotide triphosphate hydrolases"/>
    <property type="match status" value="1"/>
</dbReference>
<dbReference type="SUPFAM" id="SSF160246">
    <property type="entry name" value="EspE N-terminal domain-like"/>
    <property type="match status" value="1"/>
</dbReference>
<evidence type="ECO:0000256" key="1">
    <source>
        <dbReference type="ARBA" id="ARBA00006611"/>
    </source>
</evidence>
<dbReference type="InterPro" id="IPR027417">
    <property type="entry name" value="P-loop_NTPase"/>
</dbReference>
<accession>A0A953M1N8</accession>
<dbReference type="SMART" id="SM00382">
    <property type="entry name" value="AAA"/>
    <property type="match status" value="1"/>
</dbReference>
<dbReference type="GO" id="GO:0016887">
    <property type="term" value="F:ATP hydrolysis activity"/>
    <property type="evidence" value="ECO:0007669"/>
    <property type="project" value="TreeGrafter"/>
</dbReference>
<name>A0A953M1N8_9BACT</name>
<dbReference type="Gene3D" id="3.30.300.160">
    <property type="entry name" value="Type II secretion system, protein E, N-terminal domain"/>
    <property type="match status" value="1"/>
</dbReference>
<dbReference type="InterPro" id="IPR007831">
    <property type="entry name" value="T2SS_GspE_N"/>
</dbReference>
<dbReference type="PANTHER" id="PTHR30258">
    <property type="entry name" value="TYPE II SECRETION SYSTEM PROTEIN GSPE-RELATED"/>
    <property type="match status" value="1"/>
</dbReference>
<feature type="domain" description="Bacterial type II secretion system protein E" evidence="4">
    <location>
        <begin position="369"/>
        <end position="383"/>
    </location>
</feature>